<feature type="binding site" evidence="9">
    <location>
        <position position="226"/>
    </location>
    <ligand>
        <name>cob(II)alamin</name>
        <dbReference type="ChEBI" id="CHEBI:16304"/>
    </ligand>
</feature>
<dbReference type="UniPathway" id="UPA00392"/>
<dbReference type="InterPro" id="IPR004453">
    <property type="entry name" value="QueG"/>
</dbReference>
<keyword evidence="9" id="KW-0846">Cobalamin</keyword>
<organism evidence="11 12">
    <name type="scientific">Marinihelvus fidelis</name>
    <dbReference type="NCBI Taxonomy" id="2613842"/>
    <lineage>
        <taxon>Bacteria</taxon>
        <taxon>Pseudomonadati</taxon>
        <taxon>Pseudomonadota</taxon>
        <taxon>Gammaproteobacteria</taxon>
        <taxon>Chromatiales</taxon>
        <taxon>Wenzhouxiangellaceae</taxon>
        <taxon>Marinihelvus</taxon>
    </lineage>
</organism>
<keyword evidence="3 9" id="KW-0819">tRNA processing</keyword>
<comment type="pathway">
    <text evidence="9">tRNA modification; tRNA-queuosine biosynthesis.</text>
</comment>
<comment type="similarity">
    <text evidence="9">Belongs to the QueG family.</text>
</comment>
<dbReference type="NCBIfam" id="TIGR00276">
    <property type="entry name" value="tRNA epoxyqueuosine(34) reductase QueG"/>
    <property type="match status" value="1"/>
</dbReference>
<feature type="binding site" evidence="9">
    <location>
        <position position="254"/>
    </location>
    <ligand>
        <name>[4Fe-4S] cluster</name>
        <dbReference type="ChEBI" id="CHEBI:49883"/>
        <label>2</label>
    </ligand>
</feature>
<dbReference type="InterPro" id="IPR013542">
    <property type="entry name" value="QueG_DUF1730"/>
</dbReference>
<feature type="binding site" evidence="9">
    <location>
        <position position="208"/>
    </location>
    <ligand>
        <name>[4Fe-4S] cluster</name>
        <dbReference type="ChEBI" id="CHEBI:49883"/>
        <label>2</label>
    </ligand>
</feature>
<dbReference type="EMBL" id="VYXP01000002">
    <property type="protein sequence ID" value="KAA9133115.1"/>
    <property type="molecule type" value="Genomic_DNA"/>
</dbReference>
<keyword evidence="7 9" id="KW-0408">Iron</keyword>
<dbReference type="GO" id="GO:0046872">
    <property type="term" value="F:metal ion binding"/>
    <property type="evidence" value="ECO:0007669"/>
    <property type="project" value="UniProtKB-KW"/>
</dbReference>
<accession>A0A5N0TDN0</accession>
<dbReference type="AlphaFoldDB" id="A0A5N0TDN0"/>
<dbReference type="GO" id="GO:0051539">
    <property type="term" value="F:4 iron, 4 sulfur cluster binding"/>
    <property type="evidence" value="ECO:0007669"/>
    <property type="project" value="UniProtKB-KW"/>
</dbReference>
<comment type="function">
    <text evidence="9">Catalyzes the conversion of epoxyqueuosine (oQ) to queuosine (Q), which is a hypermodified base found in the wobble positions of tRNA(Asp), tRNA(Asn), tRNA(His) and tRNA(Tyr).</text>
</comment>
<dbReference type="GO" id="GO:0052693">
    <property type="term" value="F:epoxyqueuosine reductase activity"/>
    <property type="evidence" value="ECO:0007669"/>
    <property type="project" value="UniProtKB-UniRule"/>
</dbReference>
<feature type="binding site" evidence="9">
    <location>
        <position position="258"/>
    </location>
    <ligand>
        <name>[4Fe-4S] cluster</name>
        <dbReference type="ChEBI" id="CHEBI:49883"/>
        <label>1</label>
    </ligand>
</feature>
<keyword evidence="9" id="KW-0170">Cobalt</keyword>
<dbReference type="Pfam" id="PF13484">
    <property type="entry name" value="Fer4_16"/>
    <property type="match status" value="1"/>
</dbReference>
<feature type="binding site" evidence="9">
    <location>
        <position position="168"/>
    </location>
    <ligand>
        <name>cob(II)alamin</name>
        <dbReference type="ChEBI" id="CHEBI:16304"/>
    </ligand>
</feature>
<comment type="subcellular location">
    <subcellularLocation>
        <location evidence="9">Cytoplasm</location>
    </subcellularLocation>
</comment>
<comment type="cofactor">
    <cofactor evidence="9">
        <name>[4Fe-4S] cluster</name>
        <dbReference type="ChEBI" id="CHEBI:49883"/>
    </cofactor>
    <text evidence="9">Binds 2 [4Fe-4S] clusters per monomer.</text>
</comment>
<feature type="active site" description="Proton donor" evidence="9">
    <location>
        <position position="144"/>
    </location>
</feature>
<keyword evidence="6 9" id="KW-0560">Oxidoreductase</keyword>
<comment type="catalytic activity">
    <reaction evidence="9">
        <text>epoxyqueuosine(34) in tRNA + AH2 = queuosine(34) in tRNA + A + H2O</text>
        <dbReference type="Rhea" id="RHEA:32159"/>
        <dbReference type="Rhea" id="RHEA-COMP:18571"/>
        <dbReference type="Rhea" id="RHEA-COMP:18582"/>
        <dbReference type="ChEBI" id="CHEBI:13193"/>
        <dbReference type="ChEBI" id="CHEBI:15377"/>
        <dbReference type="ChEBI" id="CHEBI:17499"/>
        <dbReference type="ChEBI" id="CHEBI:194431"/>
        <dbReference type="ChEBI" id="CHEBI:194443"/>
        <dbReference type="EC" id="1.17.99.6"/>
    </reaction>
</comment>
<evidence type="ECO:0000313" key="12">
    <source>
        <dbReference type="Proteomes" id="UP000325372"/>
    </source>
</evidence>
<dbReference type="HAMAP" id="MF_00916">
    <property type="entry name" value="QueG"/>
    <property type="match status" value="1"/>
</dbReference>
<evidence type="ECO:0000256" key="5">
    <source>
        <dbReference type="ARBA" id="ARBA00022785"/>
    </source>
</evidence>
<dbReference type="SUPFAM" id="SSF46548">
    <property type="entry name" value="alpha-helical ferredoxin"/>
    <property type="match status" value="1"/>
</dbReference>
<proteinExistence type="inferred from homology"/>
<comment type="caution">
    <text evidence="9">Lacks conserved residue(s) required for the propagation of feature annotation.</text>
</comment>
<evidence type="ECO:0000256" key="3">
    <source>
        <dbReference type="ARBA" id="ARBA00022694"/>
    </source>
</evidence>
<comment type="cofactor">
    <cofactor evidence="9">
        <name>cob(II)alamin</name>
        <dbReference type="ChEBI" id="CHEBI:16304"/>
    </cofactor>
</comment>
<dbReference type="GO" id="GO:0005737">
    <property type="term" value="C:cytoplasm"/>
    <property type="evidence" value="ECO:0007669"/>
    <property type="project" value="UniProtKB-SubCell"/>
</dbReference>
<dbReference type="PROSITE" id="PS51379">
    <property type="entry name" value="4FE4S_FER_2"/>
    <property type="match status" value="1"/>
</dbReference>
<keyword evidence="1 9" id="KW-0004">4Fe-4S</keyword>
<feature type="domain" description="4Fe-4S ferredoxin-type" evidence="10">
    <location>
        <begin position="186"/>
        <end position="218"/>
    </location>
</feature>
<evidence type="ECO:0000256" key="2">
    <source>
        <dbReference type="ARBA" id="ARBA00022490"/>
    </source>
</evidence>
<feature type="binding site" evidence="9">
    <location>
        <position position="201"/>
    </location>
    <ligand>
        <name>[4Fe-4S] cluster</name>
        <dbReference type="ChEBI" id="CHEBI:49883"/>
        <label>1</label>
    </ligand>
</feature>
<dbReference type="FunFam" id="3.30.70.20:FF:000017">
    <property type="entry name" value="Epoxyqueuosine reductase"/>
    <property type="match status" value="1"/>
</dbReference>
<dbReference type="Gene3D" id="3.30.70.20">
    <property type="match status" value="1"/>
</dbReference>
<evidence type="ECO:0000256" key="9">
    <source>
        <dbReference type="HAMAP-Rule" id="MF_00916"/>
    </source>
</evidence>
<dbReference type="EC" id="1.17.99.6" evidence="9"/>
<name>A0A5N0TDN0_9GAMM</name>
<feature type="binding site" evidence="9">
    <location>
        <position position="144"/>
    </location>
    <ligand>
        <name>cob(II)alamin</name>
        <dbReference type="ChEBI" id="CHEBI:16304"/>
    </ligand>
</feature>
<keyword evidence="12" id="KW-1185">Reference proteome</keyword>
<feature type="binding site" evidence="9">
    <location>
        <begin position="251"/>
        <end position="252"/>
    </location>
    <ligand>
        <name>cob(II)alamin</name>
        <dbReference type="ChEBI" id="CHEBI:16304"/>
    </ligand>
</feature>
<sequence length="359" mass="40361">MSAIRSRIIDTAQLATEIKQWGRELGFQQLGITDTQLDQHEAWLQTWLADGMHGEMDYMSRHGTRRSRPSELIPGTVRVISARMDYMPDGEDDVFGLLEQDETGFVSRYALGRDYHKVMRNRLQKLASRIESAIGPFGYRVFVDSAPVLEKALAEKAGLGWIGKHSNLLNREAGSWFFLGEIYTDLPLPMDEPGDEHCGNCRRCLDVCPTGAIVAPYRVDARRCISYLTIELRGPIPEPLRPLMGNRIYGCDDCQAVCPWNRFATPTAEEDFTPRNGLEAPQLRELFAWDEAEFLARTAGSAIRRIGHECWLRNIAVALGNAAPSLENVDALERRADHPSALVREHVAWALARQRGQAA</sequence>
<feature type="binding site" evidence="9">
    <location>
        <position position="198"/>
    </location>
    <ligand>
        <name>[4Fe-4S] cluster</name>
        <dbReference type="ChEBI" id="CHEBI:49883"/>
        <label>1</label>
    </ligand>
</feature>
<dbReference type="PROSITE" id="PS00198">
    <property type="entry name" value="4FE4S_FER_1"/>
    <property type="match status" value="1"/>
</dbReference>
<dbReference type="PANTHER" id="PTHR30002:SF4">
    <property type="entry name" value="EPOXYQUEUOSINE REDUCTASE"/>
    <property type="match status" value="1"/>
</dbReference>
<dbReference type="GO" id="GO:0008616">
    <property type="term" value="P:tRNA queuosine(34) biosynthetic process"/>
    <property type="evidence" value="ECO:0007669"/>
    <property type="project" value="UniProtKB-UniRule"/>
</dbReference>
<keyword evidence="5 9" id="KW-0671">Queuosine biosynthesis</keyword>
<evidence type="ECO:0000256" key="4">
    <source>
        <dbReference type="ARBA" id="ARBA00022723"/>
    </source>
</evidence>
<reference evidence="11 12" key="1">
    <citation type="submission" date="2019-09" db="EMBL/GenBank/DDBJ databases">
        <title>Wenzhouxiangella sp. Genome sequencing and assembly.</title>
        <authorList>
            <person name="Zhang R."/>
        </authorList>
    </citation>
    <scope>NUCLEOTIDE SEQUENCE [LARGE SCALE GENOMIC DNA]</scope>
    <source>
        <strain evidence="11 12">W260</strain>
    </source>
</reference>
<evidence type="ECO:0000256" key="7">
    <source>
        <dbReference type="ARBA" id="ARBA00023004"/>
    </source>
</evidence>
<evidence type="ECO:0000256" key="8">
    <source>
        <dbReference type="ARBA" id="ARBA00023014"/>
    </source>
</evidence>
<protein>
    <recommendedName>
        <fullName evidence="9">Epoxyqueuosine reductase</fullName>
        <ecNumber evidence="9">1.17.99.6</ecNumber>
    </recommendedName>
    <alternativeName>
        <fullName evidence="9">Queuosine biosynthesis protein QueG</fullName>
    </alternativeName>
</protein>
<dbReference type="InterPro" id="IPR017900">
    <property type="entry name" value="4Fe4S_Fe_S_CS"/>
</dbReference>
<dbReference type="PANTHER" id="PTHR30002">
    <property type="entry name" value="EPOXYQUEUOSINE REDUCTASE"/>
    <property type="match status" value="1"/>
</dbReference>
<feature type="binding site" evidence="9">
    <location>
        <position position="251"/>
    </location>
    <ligand>
        <name>[4Fe-4S] cluster</name>
        <dbReference type="ChEBI" id="CHEBI:49883"/>
        <label>2</label>
    </ligand>
</feature>
<evidence type="ECO:0000256" key="1">
    <source>
        <dbReference type="ARBA" id="ARBA00022485"/>
    </source>
</evidence>
<feature type="binding site" evidence="9">
    <location>
        <position position="204"/>
    </location>
    <ligand>
        <name>[4Fe-4S] cluster</name>
        <dbReference type="ChEBI" id="CHEBI:49883"/>
        <label>1</label>
    </ligand>
</feature>
<gene>
    <name evidence="9 11" type="primary">queG</name>
    <name evidence="11" type="ORF">F3N42_01780</name>
</gene>
<dbReference type="InterPro" id="IPR017896">
    <property type="entry name" value="4Fe4S_Fe-S-bd"/>
</dbReference>
<feature type="binding site" evidence="9">
    <location>
        <position position="224"/>
    </location>
    <ligand>
        <name>[4Fe-4S] cluster</name>
        <dbReference type="ChEBI" id="CHEBI:49883"/>
        <label>2</label>
    </ligand>
</feature>
<dbReference type="Pfam" id="PF08331">
    <property type="entry name" value="QueG_DUF1730"/>
    <property type="match status" value="1"/>
</dbReference>
<evidence type="ECO:0000313" key="11">
    <source>
        <dbReference type="EMBL" id="KAA9133115.1"/>
    </source>
</evidence>
<keyword evidence="2 9" id="KW-0963">Cytoplasm</keyword>
<feature type="binding site" evidence="9">
    <location>
        <position position="66"/>
    </location>
    <ligand>
        <name>cob(II)alamin</name>
        <dbReference type="ChEBI" id="CHEBI:16304"/>
    </ligand>
</feature>
<dbReference type="GO" id="GO:0031419">
    <property type="term" value="F:cobalamin binding"/>
    <property type="evidence" value="ECO:0007669"/>
    <property type="project" value="UniProtKB-KW"/>
</dbReference>
<keyword evidence="4 9" id="KW-0479">Metal-binding</keyword>
<evidence type="ECO:0000256" key="6">
    <source>
        <dbReference type="ARBA" id="ARBA00023002"/>
    </source>
</evidence>
<comment type="caution">
    <text evidence="11">The sequence shown here is derived from an EMBL/GenBank/DDBJ whole genome shotgun (WGS) entry which is preliminary data.</text>
</comment>
<feature type="binding site" evidence="9">
    <location>
        <position position="179"/>
    </location>
    <ligand>
        <name>cob(II)alamin</name>
        <dbReference type="ChEBI" id="CHEBI:16304"/>
    </ligand>
</feature>
<evidence type="ECO:0000259" key="10">
    <source>
        <dbReference type="PROSITE" id="PS51379"/>
    </source>
</evidence>
<comment type="subunit">
    <text evidence="9">Monomer.</text>
</comment>
<keyword evidence="8 9" id="KW-0411">Iron-sulfur</keyword>
<dbReference type="Proteomes" id="UP000325372">
    <property type="component" value="Unassembled WGS sequence"/>
</dbReference>